<proteinExistence type="predicted"/>
<evidence type="ECO:0000313" key="2">
    <source>
        <dbReference type="Proteomes" id="UP001431783"/>
    </source>
</evidence>
<organism evidence="1 2">
    <name type="scientific">Henosepilachna vigintioctopunctata</name>
    <dbReference type="NCBI Taxonomy" id="420089"/>
    <lineage>
        <taxon>Eukaryota</taxon>
        <taxon>Metazoa</taxon>
        <taxon>Ecdysozoa</taxon>
        <taxon>Arthropoda</taxon>
        <taxon>Hexapoda</taxon>
        <taxon>Insecta</taxon>
        <taxon>Pterygota</taxon>
        <taxon>Neoptera</taxon>
        <taxon>Endopterygota</taxon>
        <taxon>Coleoptera</taxon>
        <taxon>Polyphaga</taxon>
        <taxon>Cucujiformia</taxon>
        <taxon>Coccinelloidea</taxon>
        <taxon>Coccinellidae</taxon>
        <taxon>Epilachninae</taxon>
        <taxon>Epilachnini</taxon>
        <taxon>Henosepilachna</taxon>
    </lineage>
</organism>
<sequence length="56" mass="6448">MISIYRCILNIPIFAVSEQLTEKNDLFCASELKRNLGNNLTNNKFFHIDMGSIRNS</sequence>
<evidence type="ECO:0000313" key="1">
    <source>
        <dbReference type="EMBL" id="KAK9873270.1"/>
    </source>
</evidence>
<gene>
    <name evidence="1" type="ORF">WA026_021759</name>
</gene>
<dbReference type="Proteomes" id="UP001431783">
    <property type="component" value="Unassembled WGS sequence"/>
</dbReference>
<dbReference type="EMBL" id="JARQZJ010000017">
    <property type="protein sequence ID" value="KAK9873270.1"/>
    <property type="molecule type" value="Genomic_DNA"/>
</dbReference>
<dbReference type="AlphaFoldDB" id="A0AAW1TXF5"/>
<comment type="caution">
    <text evidence="1">The sequence shown here is derived from an EMBL/GenBank/DDBJ whole genome shotgun (WGS) entry which is preliminary data.</text>
</comment>
<protein>
    <submittedName>
        <fullName evidence="1">Uncharacterized protein</fullName>
    </submittedName>
</protein>
<keyword evidence="2" id="KW-1185">Reference proteome</keyword>
<reference evidence="1 2" key="1">
    <citation type="submission" date="2023-03" db="EMBL/GenBank/DDBJ databases">
        <title>Genome insight into feeding habits of ladybird beetles.</title>
        <authorList>
            <person name="Li H.-S."/>
            <person name="Huang Y.-H."/>
            <person name="Pang H."/>
        </authorList>
    </citation>
    <scope>NUCLEOTIDE SEQUENCE [LARGE SCALE GENOMIC DNA]</scope>
    <source>
        <strain evidence="1">SYSU_2023b</strain>
        <tissue evidence="1">Whole body</tissue>
    </source>
</reference>
<accession>A0AAW1TXF5</accession>
<name>A0AAW1TXF5_9CUCU</name>